<evidence type="ECO:0000313" key="2">
    <source>
        <dbReference type="Proteomes" id="UP000177069"/>
    </source>
</evidence>
<dbReference type="Proteomes" id="UP000177069">
    <property type="component" value="Unassembled WGS sequence"/>
</dbReference>
<dbReference type="InterPro" id="IPR036583">
    <property type="entry name" value="23S_rRNA_IVS_sf"/>
</dbReference>
<dbReference type="Gene3D" id="1.20.1440.60">
    <property type="entry name" value="23S rRNA-intervening sequence"/>
    <property type="match status" value="1"/>
</dbReference>
<name>A0A1F5FZP3_9BACT</name>
<dbReference type="CDD" id="cd16377">
    <property type="entry name" value="23S_rRNA_IVP_like"/>
    <property type="match status" value="1"/>
</dbReference>
<dbReference type="AlphaFoldDB" id="A0A1F5FZP3"/>
<reference evidence="1 2" key="1">
    <citation type="journal article" date="2016" name="Nat. Commun.">
        <title>Thousands of microbial genomes shed light on interconnected biogeochemical processes in an aquifer system.</title>
        <authorList>
            <person name="Anantharaman K."/>
            <person name="Brown C.T."/>
            <person name="Hug L.A."/>
            <person name="Sharon I."/>
            <person name="Castelle C.J."/>
            <person name="Probst A.J."/>
            <person name="Thomas B.C."/>
            <person name="Singh A."/>
            <person name="Wilkins M.J."/>
            <person name="Karaoz U."/>
            <person name="Brodie E.L."/>
            <person name="Williams K.H."/>
            <person name="Hubbard S.S."/>
            <person name="Banfield J.F."/>
        </authorList>
    </citation>
    <scope>NUCLEOTIDE SEQUENCE [LARGE SCALE GENOMIC DNA]</scope>
</reference>
<proteinExistence type="predicted"/>
<dbReference type="EMBL" id="MFBA01000037">
    <property type="protein sequence ID" value="OGD85100.1"/>
    <property type="molecule type" value="Genomic_DNA"/>
</dbReference>
<dbReference type="PANTHER" id="PTHR38471">
    <property type="entry name" value="FOUR HELIX BUNDLE PROTEIN"/>
    <property type="match status" value="1"/>
</dbReference>
<dbReference type="SUPFAM" id="SSF158446">
    <property type="entry name" value="IVS-encoded protein-like"/>
    <property type="match status" value="1"/>
</dbReference>
<sequence>MTQDVKSFKDLLVWRLAHELAIEIFKLSQNTKKTSLNYEIWRQILRSAFSVSANIVEGFYTHKGKTYVSFLEVSRGSAGETLYWIIVLEEIGDVSKQKAEHFTEKYQEVIKMLSRMINVINSKS</sequence>
<comment type="caution">
    <text evidence="1">The sequence shown here is derived from an EMBL/GenBank/DDBJ whole genome shotgun (WGS) entry which is preliminary data.</text>
</comment>
<evidence type="ECO:0000313" key="1">
    <source>
        <dbReference type="EMBL" id="OGD85100.1"/>
    </source>
</evidence>
<dbReference type="InterPro" id="IPR012657">
    <property type="entry name" value="23S_rRNA-intervening_sequence"/>
</dbReference>
<organism evidence="1 2">
    <name type="scientific">Candidatus Curtissbacteria bacterium RIFCSPHIGHO2_01_FULL_41_13</name>
    <dbReference type="NCBI Taxonomy" id="1797745"/>
    <lineage>
        <taxon>Bacteria</taxon>
        <taxon>Candidatus Curtissiibacteriota</taxon>
    </lineage>
</organism>
<protein>
    <recommendedName>
        <fullName evidence="3">Four helix bundle protein</fullName>
    </recommendedName>
</protein>
<dbReference type="NCBIfam" id="TIGR02436">
    <property type="entry name" value="four helix bundle protein"/>
    <property type="match status" value="1"/>
</dbReference>
<evidence type="ECO:0008006" key="3">
    <source>
        <dbReference type="Google" id="ProtNLM"/>
    </source>
</evidence>
<dbReference type="Pfam" id="PF05635">
    <property type="entry name" value="23S_rRNA_IVP"/>
    <property type="match status" value="1"/>
</dbReference>
<accession>A0A1F5FZP3</accession>
<gene>
    <name evidence="1" type="ORF">A2696_01185</name>
</gene>
<dbReference type="PANTHER" id="PTHR38471:SF2">
    <property type="entry name" value="FOUR HELIX BUNDLE PROTEIN"/>
    <property type="match status" value="1"/>
</dbReference>